<accession>A0A1T4XTR5</accession>
<protein>
    <recommendedName>
        <fullName evidence="1">YgjP-like metallopeptidase domain-containing protein</fullName>
    </recommendedName>
</protein>
<dbReference type="AlphaFoldDB" id="A0A1T4XTR5"/>
<proteinExistence type="predicted"/>
<dbReference type="STRING" id="745368.SAMN02745178_02261"/>
<dbReference type="CDD" id="cd07344">
    <property type="entry name" value="M48_yhfN_like"/>
    <property type="match status" value="1"/>
</dbReference>
<keyword evidence="3" id="KW-1185">Reference proteome</keyword>
<evidence type="ECO:0000259" key="1">
    <source>
        <dbReference type="Pfam" id="PF01863"/>
    </source>
</evidence>
<dbReference type="PANTHER" id="PTHR30399">
    <property type="entry name" value="UNCHARACTERIZED PROTEIN YGJP"/>
    <property type="match status" value="1"/>
</dbReference>
<dbReference type="PANTHER" id="PTHR30399:SF1">
    <property type="entry name" value="UTP PYROPHOSPHATASE"/>
    <property type="match status" value="1"/>
</dbReference>
<name>A0A1T4XTR5_9FIRM</name>
<dbReference type="Gene3D" id="3.30.2010.10">
    <property type="entry name" value="Metalloproteases ('zincins'), catalytic domain"/>
    <property type="match status" value="1"/>
</dbReference>
<dbReference type="EMBL" id="FUYF01000015">
    <property type="protein sequence ID" value="SKA92548.1"/>
    <property type="molecule type" value="Genomic_DNA"/>
</dbReference>
<dbReference type="InterPro" id="IPR002725">
    <property type="entry name" value="YgjP-like_metallopeptidase"/>
</dbReference>
<sequence length="182" mass="20263">MERTAGGITYTLTRRRVRNINLRVRADGSVAASASPRVPAAYVDAFVTARADWVRTAQVRAAARREREAAEAPALPPKAEALAYMQALCRAYYPQFAATCPGGAMPKIAVRDMNTRWGSCSLRTGTLAFARRLCTMPLPAQEYVVVHEFCHFAHPDHSPAFWAAVAEVLPDYKQRERMLKLR</sequence>
<dbReference type="Proteomes" id="UP000190286">
    <property type="component" value="Unassembled WGS sequence"/>
</dbReference>
<dbReference type="GeneID" id="93338706"/>
<dbReference type="RefSeq" id="WP_078785120.1">
    <property type="nucleotide sequence ID" value="NZ_FUYF01000015.1"/>
</dbReference>
<dbReference type="Pfam" id="PF01863">
    <property type="entry name" value="YgjP-like"/>
    <property type="match status" value="1"/>
</dbReference>
<organism evidence="2 3">
    <name type="scientific">Gemmiger formicilis</name>
    <dbReference type="NCBI Taxonomy" id="745368"/>
    <lineage>
        <taxon>Bacteria</taxon>
        <taxon>Bacillati</taxon>
        <taxon>Bacillota</taxon>
        <taxon>Clostridia</taxon>
        <taxon>Eubacteriales</taxon>
        <taxon>Gemmiger</taxon>
    </lineage>
</organism>
<dbReference type="InterPro" id="IPR053136">
    <property type="entry name" value="UTP_pyrophosphatase-like"/>
</dbReference>
<evidence type="ECO:0000313" key="3">
    <source>
        <dbReference type="Proteomes" id="UP000190286"/>
    </source>
</evidence>
<gene>
    <name evidence="2" type="ORF">SAMN02745178_02261</name>
</gene>
<feature type="domain" description="YgjP-like metallopeptidase" evidence="1">
    <location>
        <begin position="78"/>
        <end position="180"/>
    </location>
</feature>
<reference evidence="2 3" key="1">
    <citation type="submission" date="2017-02" db="EMBL/GenBank/DDBJ databases">
        <authorList>
            <person name="Peterson S.W."/>
        </authorList>
    </citation>
    <scope>NUCLEOTIDE SEQUENCE [LARGE SCALE GENOMIC DNA]</scope>
    <source>
        <strain evidence="2 3">ATCC 27749</strain>
    </source>
</reference>
<dbReference type="OrthoDB" id="581382at2"/>
<evidence type="ECO:0000313" key="2">
    <source>
        <dbReference type="EMBL" id="SKA92548.1"/>
    </source>
</evidence>